<evidence type="ECO:0000313" key="6">
    <source>
        <dbReference type="Proteomes" id="UP000800096"/>
    </source>
</evidence>
<dbReference type="Proteomes" id="UP000800096">
    <property type="component" value="Unassembled WGS sequence"/>
</dbReference>
<feature type="transmembrane region" description="Helical" evidence="3">
    <location>
        <begin position="74"/>
        <end position="93"/>
    </location>
</feature>
<dbReference type="Pfam" id="PF07690">
    <property type="entry name" value="MFS_1"/>
    <property type="match status" value="1"/>
</dbReference>
<dbReference type="Gene3D" id="1.20.1250.20">
    <property type="entry name" value="MFS general substrate transporter like domains"/>
    <property type="match status" value="2"/>
</dbReference>
<proteinExistence type="inferred from homology"/>
<evidence type="ECO:0000256" key="2">
    <source>
        <dbReference type="ARBA" id="ARBA00006727"/>
    </source>
</evidence>
<evidence type="ECO:0000256" key="1">
    <source>
        <dbReference type="ARBA" id="ARBA00004141"/>
    </source>
</evidence>
<dbReference type="OrthoDB" id="6499973at2759"/>
<dbReference type="InterPro" id="IPR036259">
    <property type="entry name" value="MFS_trans_sf"/>
</dbReference>
<gene>
    <name evidence="5" type="ORF">BDU57DRAFT_596276</name>
</gene>
<keyword evidence="3" id="KW-0472">Membrane</keyword>
<dbReference type="GO" id="GO:0016020">
    <property type="term" value="C:membrane"/>
    <property type="evidence" value="ECO:0007669"/>
    <property type="project" value="UniProtKB-SubCell"/>
</dbReference>
<dbReference type="GO" id="GO:0022857">
    <property type="term" value="F:transmembrane transporter activity"/>
    <property type="evidence" value="ECO:0007669"/>
    <property type="project" value="InterPro"/>
</dbReference>
<dbReference type="PROSITE" id="PS50850">
    <property type="entry name" value="MFS"/>
    <property type="match status" value="1"/>
</dbReference>
<organism evidence="5 6">
    <name type="scientific">Ampelomyces quisqualis</name>
    <name type="common">Powdery mildew agent</name>
    <dbReference type="NCBI Taxonomy" id="50730"/>
    <lineage>
        <taxon>Eukaryota</taxon>
        <taxon>Fungi</taxon>
        <taxon>Dikarya</taxon>
        <taxon>Ascomycota</taxon>
        <taxon>Pezizomycotina</taxon>
        <taxon>Dothideomycetes</taxon>
        <taxon>Pleosporomycetidae</taxon>
        <taxon>Pleosporales</taxon>
        <taxon>Pleosporineae</taxon>
        <taxon>Phaeosphaeriaceae</taxon>
        <taxon>Ampelomyces</taxon>
    </lineage>
</organism>
<name>A0A6A5QHS0_AMPQU</name>
<keyword evidence="3" id="KW-1133">Transmembrane helix</keyword>
<feature type="domain" description="Major facilitator superfamily (MFS) profile" evidence="4">
    <location>
        <begin position="65"/>
        <end position="468"/>
    </location>
</feature>
<feature type="transmembrane region" description="Helical" evidence="3">
    <location>
        <begin position="376"/>
        <end position="395"/>
    </location>
</feature>
<dbReference type="PANTHER" id="PTHR11360:SF130">
    <property type="entry name" value="MAJOR FACILITATOR SUPERFAMILY (MFS) PROFILE DOMAIN-CONTAINING PROTEIN-RELATED"/>
    <property type="match status" value="1"/>
</dbReference>
<keyword evidence="3" id="KW-0812">Transmembrane</keyword>
<feature type="transmembrane region" description="Helical" evidence="3">
    <location>
        <begin position="192"/>
        <end position="213"/>
    </location>
</feature>
<dbReference type="InterPro" id="IPR011701">
    <property type="entry name" value="MFS"/>
</dbReference>
<feature type="transmembrane region" description="Helical" evidence="3">
    <location>
        <begin position="442"/>
        <end position="463"/>
    </location>
</feature>
<feature type="transmembrane region" description="Helical" evidence="3">
    <location>
        <begin position="279"/>
        <end position="301"/>
    </location>
</feature>
<comment type="similarity">
    <text evidence="2">Belongs to the major facilitator superfamily. Monocarboxylate porter (TC 2.A.1.13) family.</text>
</comment>
<evidence type="ECO:0000256" key="3">
    <source>
        <dbReference type="SAM" id="Phobius"/>
    </source>
</evidence>
<dbReference type="SUPFAM" id="SSF103473">
    <property type="entry name" value="MFS general substrate transporter"/>
    <property type="match status" value="1"/>
</dbReference>
<evidence type="ECO:0000313" key="5">
    <source>
        <dbReference type="EMBL" id="KAF1914236.1"/>
    </source>
</evidence>
<feature type="transmembrane region" description="Helical" evidence="3">
    <location>
        <begin position="225"/>
        <end position="244"/>
    </location>
</feature>
<protein>
    <submittedName>
        <fullName evidence="5">Major facilitator superfamily domain-containing protein</fullName>
    </submittedName>
</protein>
<evidence type="ECO:0000259" key="4">
    <source>
        <dbReference type="PROSITE" id="PS50850"/>
    </source>
</evidence>
<feature type="transmembrane region" description="Helical" evidence="3">
    <location>
        <begin position="158"/>
        <end position="180"/>
    </location>
</feature>
<accession>A0A6A5QHS0</accession>
<feature type="transmembrane region" description="Helical" evidence="3">
    <location>
        <begin position="407"/>
        <end position="430"/>
    </location>
</feature>
<feature type="transmembrane region" description="Helical" evidence="3">
    <location>
        <begin position="105"/>
        <end position="126"/>
    </location>
</feature>
<reference evidence="5" key="1">
    <citation type="journal article" date="2020" name="Stud. Mycol.">
        <title>101 Dothideomycetes genomes: a test case for predicting lifestyles and emergence of pathogens.</title>
        <authorList>
            <person name="Haridas S."/>
            <person name="Albert R."/>
            <person name="Binder M."/>
            <person name="Bloem J."/>
            <person name="Labutti K."/>
            <person name="Salamov A."/>
            <person name="Andreopoulos B."/>
            <person name="Baker S."/>
            <person name="Barry K."/>
            <person name="Bills G."/>
            <person name="Bluhm B."/>
            <person name="Cannon C."/>
            <person name="Castanera R."/>
            <person name="Culley D."/>
            <person name="Daum C."/>
            <person name="Ezra D."/>
            <person name="Gonzalez J."/>
            <person name="Henrissat B."/>
            <person name="Kuo A."/>
            <person name="Liang C."/>
            <person name="Lipzen A."/>
            <person name="Lutzoni F."/>
            <person name="Magnuson J."/>
            <person name="Mondo S."/>
            <person name="Nolan M."/>
            <person name="Ohm R."/>
            <person name="Pangilinan J."/>
            <person name="Park H.-J."/>
            <person name="Ramirez L."/>
            <person name="Alfaro M."/>
            <person name="Sun H."/>
            <person name="Tritt A."/>
            <person name="Yoshinaga Y."/>
            <person name="Zwiers L.-H."/>
            <person name="Turgeon B."/>
            <person name="Goodwin S."/>
            <person name="Spatafora J."/>
            <person name="Crous P."/>
            <person name="Grigoriev I."/>
        </authorList>
    </citation>
    <scope>NUCLEOTIDE SEQUENCE</scope>
    <source>
        <strain evidence="5">HMLAC05119</strain>
    </source>
</reference>
<sequence length="476" mass="51337">MIFRCIRYLSGQLPQRSPTSNDGIILERTATIDASPPKRPQFSLGGCSRDDSIPTPPESATPTQAWLQVLVNHLVMMISFGLIQSFGIFQLPYEEMLSSSPSNVAWIGSVHIFIVYLLGTFSGWALDRGYYKRCLFAGSCFQIIGLIAAGFSKGYWKTFIFHGVFQGIGHGLMFCPAVTVTAKYFEGSKSRMTALGIAGCGASTGGILFPLIAKYTIISLGVGKTLWIISGVVSFLSILILLLAHSGVKRKPSSASTSTTGSNTKMAFVEWRAFTDPSYALYTASMFFTFLGLWIPFFYVREFGATALQIPKSMSFIILIVLNAAGIPGRIVPALLADRCIGTINTYILTLVLTSATLLCWPLVETRTSMTPWSIAYGFCAGGASSLLQAGLTSLNNEPHKTGIKIGMAFSVVGFASLVGGPVGGVLIRAGQQTRRKGTDAYVWMMVFTGIIVLLGCGILCLARVAKKGYKLKVKV</sequence>
<dbReference type="InterPro" id="IPR050327">
    <property type="entry name" value="Proton-linked_MCT"/>
</dbReference>
<keyword evidence="6" id="KW-1185">Reference proteome</keyword>
<feature type="transmembrane region" description="Helical" evidence="3">
    <location>
        <begin position="344"/>
        <end position="364"/>
    </location>
</feature>
<dbReference type="PANTHER" id="PTHR11360">
    <property type="entry name" value="MONOCARBOXYLATE TRANSPORTER"/>
    <property type="match status" value="1"/>
</dbReference>
<dbReference type="EMBL" id="ML979137">
    <property type="protein sequence ID" value="KAF1914236.1"/>
    <property type="molecule type" value="Genomic_DNA"/>
</dbReference>
<comment type="subcellular location">
    <subcellularLocation>
        <location evidence="1">Membrane</location>
        <topology evidence="1">Multi-pass membrane protein</topology>
    </subcellularLocation>
</comment>
<dbReference type="AlphaFoldDB" id="A0A6A5QHS0"/>
<dbReference type="InterPro" id="IPR020846">
    <property type="entry name" value="MFS_dom"/>
</dbReference>
<feature type="transmembrane region" description="Helical" evidence="3">
    <location>
        <begin position="313"/>
        <end position="332"/>
    </location>
</feature>